<evidence type="ECO:0000313" key="1">
    <source>
        <dbReference type="EMBL" id="KAL2338607.1"/>
    </source>
</evidence>
<reference evidence="1 2" key="1">
    <citation type="submission" date="2024-08" db="EMBL/GenBank/DDBJ databases">
        <title>Insights into the chromosomal genome structure of Flemingia macrophylla.</title>
        <authorList>
            <person name="Ding Y."/>
            <person name="Zhao Y."/>
            <person name="Bi W."/>
            <person name="Wu M."/>
            <person name="Zhao G."/>
            <person name="Gong Y."/>
            <person name="Li W."/>
            <person name="Zhang P."/>
        </authorList>
    </citation>
    <scope>NUCLEOTIDE SEQUENCE [LARGE SCALE GENOMIC DNA]</scope>
    <source>
        <strain evidence="1">DYQJB</strain>
        <tissue evidence="1">Leaf</tissue>
    </source>
</reference>
<gene>
    <name evidence="1" type="ORF">Fmac_013053</name>
</gene>
<evidence type="ECO:0000313" key="2">
    <source>
        <dbReference type="Proteomes" id="UP001603857"/>
    </source>
</evidence>
<keyword evidence="2" id="KW-1185">Reference proteome</keyword>
<name>A0ABD1MS21_9FABA</name>
<accession>A0ABD1MS21</accession>
<comment type="caution">
    <text evidence="1">The sequence shown here is derived from an EMBL/GenBank/DDBJ whole genome shotgun (WGS) entry which is preliminary data.</text>
</comment>
<protein>
    <submittedName>
        <fullName evidence="1">Uncharacterized protein</fullName>
    </submittedName>
</protein>
<dbReference type="EMBL" id="JBGMDY010000004">
    <property type="protein sequence ID" value="KAL2338607.1"/>
    <property type="molecule type" value="Genomic_DNA"/>
</dbReference>
<proteinExistence type="predicted"/>
<dbReference type="AlphaFoldDB" id="A0ABD1MS21"/>
<sequence length="58" mass="6907">MWNSKDHLLRSIFTRVDFIEKSLGDGGMRNTFASLDEPRQQMEWTKMLEVPYIHSSYI</sequence>
<organism evidence="1 2">
    <name type="scientific">Flemingia macrophylla</name>
    <dbReference type="NCBI Taxonomy" id="520843"/>
    <lineage>
        <taxon>Eukaryota</taxon>
        <taxon>Viridiplantae</taxon>
        <taxon>Streptophyta</taxon>
        <taxon>Embryophyta</taxon>
        <taxon>Tracheophyta</taxon>
        <taxon>Spermatophyta</taxon>
        <taxon>Magnoliopsida</taxon>
        <taxon>eudicotyledons</taxon>
        <taxon>Gunneridae</taxon>
        <taxon>Pentapetalae</taxon>
        <taxon>rosids</taxon>
        <taxon>fabids</taxon>
        <taxon>Fabales</taxon>
        <taxon>Fabaceae</taxon>
        <taxon>Papilionoideae</taxon>
        <taxon>50 kb inversion clade</taxon>
        <taxon>NPAAA clade</taxon>
        <taxon>indigoferoid/millettioid clade</taxon>
        <taxon>Phaseoleae</taxon>
        <taxon>Flemingia</taxon>
    </lineage>
</organism>
<dbReference type="Proteomes" id="UP001603857">
    <property type="component" value="Unassembled WGS sequence"/>
</dbReference>